<organism evidence="3 4">
    <name type="scientific">Bosea lupini</name>
    <dbReference type="NCBI Taxonomy" id="1036779"/>
    <lineage>
        <taxon>Bacteria</taxon>
        <taxon>Pseudomonadati</taxon>
        <taxon>Pseudomonadota</taxon>
        <taxon>Alphaproteobacteria</taxon>
        <taxon>Hyphomicrobiales</taxon>
        <taxon>Boseaceae</taxon>
        <taxon>Bosea</taxon>
    </lineage>
</organism>
<dbReference type="AlphaFoldDB" id="A0A1H7ZVC4"/>
<evidence type="ECO:0000259" key="2">
    <source>
        <dbReference type="Pfam" id="PF07978"/>
    </source>
</evidence>
<evidence type="ECO:0000313" key="3">
    <source>
        <dbReference type="EMBL" id="SEM62400.1"/>
    </source>
</evidence>
<feature type="signal peptide" evidence="1">
    <location>
        <begin position="1"/>
        <end position="27"/>
    </location>
</feature>
<keyword evidence="1" id="KW-0732">Signal</keyword>
<feature type="chain" id="PRO_5011766156" evidence="1">
    <location>
        <begin position="28"/>
        <end position="138"/>
    </location>
</feature>
<evidence type="ECO:0000313" key="4">
    <source>
        <dbReference type="Proteomes" id="UP000199664"/>
    </source>
</evidence>
<dbReference type="SUPFAM" id="SSF54909">
    <property type="entry name" value="Dimeric alpha+beta barrel"/>
    <property type="match status" value="1"/>
</dbReference>
<dbReference type="EMBL" id="FOAN01000016">
    <property type="protein sequence ID" value="SEM62400.1"/>
    <property type="molecule type" value="Genomic_DNA"/>
</dbReference>
<reference evidence="4" key="1">
    <citation type="submission" date="2016-10" db="EMBL/GenBank/DDBJ databases">
        <authorList>
            <person name="Varghese N."/>
            <person name="Submissions S."/>
        </authorList>
    </citation>
    <scope>NUCLEOTIDE SEQUENCE [LARGE SCALE GENOMIC DNA]</scope>
    <source>
        <strain evidence="4">LMG 26383,CCUG 61248,R- 45681</strain>
    </source>
</reference>
<proteinExistence type="predicted"/>
<feature type="domain" description="NIPSNAP" evidence="2">
    <location>
        <begin position="36"/>
        <end position="138"/>
    </location>
</feature>
<dbReference type="InterPro" id="IPR012577">
    <property type="entry name" value="NIPSNAP"/>
</dbReference>
<dbReference type="Pfam" id="PF07978">
    <property type="entry name" value="NIPSNAP"/>
    <property type="match status" value="1"/>
</dbReference>
<dbReference type="InterPro" id="IPR011008">
    <property type="entry name" value="Dimeric_a/b-barrel"/>
</dbReference>
<sequence>MPNRLRRWGLIGAALAAAALFTTPTSATERVTMIEQLRIYEIFESNKEAFHARFRDHAARIMKTYGFDIAAMWEARTKDRTEFIYVLRWPDEATMRQSWASFMQDAEWSAIKERTSAEHGRLVGGIEERVMQRTSYSP</sequence>
<dbReference type="Proteomes" id="UP000199664">
    <property type="component" value="Unassembled WGS sequence"/>
</dbReference>
<dbReference type="STRING" id="1036779.SAMN04515666_11628"/>
<evidence type="ECO:0000256" key="1">
    <source>
        <dbReference type="SAM" id="SignalP"/>
    </source>
</evidence>
<protein>
    <submittedName>
        <fullName evidence="3">NIPSNAP protein</fullName>
    </submittedName>
</protein>
<dbReference type="Gene3D" id="3.30.70.100">
    <property type="match status" value="1"/>
</dbReference>
<gene>
    <name evidence="3" type="ORF">SAMN04515666_11628</name>
</gene>
<keyword evidence="4" id="KW-1185">Reference proteome</keyword>
<name>A0A1H7ZVC4_9HYPH</name>
<accession>A0A1H7ZVC4</accession>
<dbReference type="RefSeq" id="WP_244544065.1">
    <property type="nucleotide sequence ID" value="NZ_FOAN01000016.1"/>
</dbReference>